<keyword evidence="1" id="KW-0812">Transmembrane</keyword>
<proteinExistence type="predicted"/>
<name>A0A6J4V0F9_9BACT</name>
<feature type="transmembrane region" description="Helical" evidence="1">
    <location>
        <begin position="61"/>
        <end position="80"/>
    </location>
</feature>
<evidence type="ECO:0000256" key="1">
    <source>
        <dbReference type="SAM" id="Phobius"/>
    </source>
</evidence>
<protein>
    <recommendedName>
        <fullName evidence="3">Ribose ABC transport system, permease protein RbsC</fullName>
    </recommendedName>
</protein>
<dbReference type="AlphaFoldDB" id="A0A6J4V0F9"/>
<organism evidence="2">
    <name type="scientific">uncultured Thermomicrobiales bacterium</name>
    <dbReference type="NCBI Taxonomy" id="1645740"/>
    <lineage>
        <taxon>Bacteria</taxon>
        <taxon>Pseudomonadati</taxon>
        <taxon>Thermomicrobiota</taxon>
        <taxon>Thermomicrobia</taxon>
        <taxon>Thermomicrobiales</taxon>
        <taxon>environmental samples</taxon>
    </lineage>
</organism>
<reference evidence="2" key="1">
    <citation type="submission" date="2020-02" db="EMBL/GenBank/DDBJ databases">
        <authorList>
            <person name="Meier V. D."/>
        </authorList>
    </citation>
    <scope>NUCLEOTIDE SEQUENCE</scope>
    <source>
        <strain evidence="2">AVDCRST_MAG59</strain>
    </source>
</reference>
<keyword evidence="1" id="KW-0472">Membrane</keyword>
<feature type="transmembrane region" description="Helical" evidence="1">
    <location>
        <begin position="32"/>
        <end position="49"/>
    </location>
</feature>
<dbReference type="EMBL" id="CADCWF010000182">
    <property type="protein sequence ID" value="CAA9563350.1"/>
    <property type="molecule type" value="Genomic_DNA"/>
</dbReference>
<feature type="non-terminal residue" evidence="2">
    <location>
        <position position="81"/>
    </location>
</feature>
<accession>A0A6J4V0F9</accession>
<sequence>MANVVDADVRGGPRAASGGGWRRLLEGYRVEAAMLGALLLLGLILSVAAPNFLTAGNLRNVLWQVSAIGIIAIGQTLVILT</sequence>
<evidence type="ECO:0000313" key="2">
    <source>
        <dbReference type="EMBL" id="CAA9563350.1"/>
    </source>
</evidence>
<gene>
    <name evidence="2" type="ORF">AVDCRST_MAG59-2782</name>
</gene>
<evidence type="ECO:0008006" key="3">
    <source>
        <dbReference type="Google" id="ProtNLM"/>
    </source>
</evidence>
<keyword evidence="1" id="KW-1133">Transmembrane helix</keyword>